<dbReference type="EMBL" id="CP010086">
    <property type="protein sequence ID" value="AJH01825.1"/>
    <property type="molecule type" value="Genomic_DNA"/>
</dbReference>
<evidence type="ECO:0000259" key="2">
    <source>
        <dbReference type="Pfam" id="PF13477"/>
    </source>
</evidence>
<dbReference type="SUPFAM" id="SSF53756">
    <property type="entry name" value="UDP-Glycosyltransferase/glycogen phosphorylase"/>
    <property type="match status" value="1"/>
</dbReference>
<dbReference type="InterPro" id="IPR028098">
    <property type="entry name" value="Glyco_trans_4-like_N"/>
</dbReference>
<dbReference type="KEGG" id="cbei:LF65_05303"/>
<protein>
    <submittedName>
        <fullName evidence="3">Glycosyl transferase family 1</fullName>
    </submittedName>
</protein>
<dbReference type="STRING" id="1520.LF65_05303"/>
<dbReference type="OrthoDB" id="9806653at2"/>
<dbReference type="AlphaFoldDB" id="A0A0B5QHI5"/>
<accession>A0A0B5QHI5</accession>
<dbReference type="Proteomes" id="UP000031866">
    <property type="component" value="Chromosome"/>
</dbReference>
<proteinExistence type="predicted"/>
<sequence length="378" mass="43452">MKKILFIASTLSHIENFHIPYLKKFKDLGYSVHVMGKLNNKSEILYADKIISVPFEKSMFSLKNFYLSLKIAKIINKNNYDIIIIHTSLAAFFARIGIILCLKKPKLVVNTVHGYLFDYNSSFFKKHIMILAEKLTKCVTNVIIVMNSLDYDIAKKYKLYKDNLYLINGMGIDPNSFPSISSKCKVALRNSHNFSEKDFILIYVAEFSKRKNQKFLINSMNKLISEGFSNIKLLFLGDGQFLDELKLYSQSLSINDNVFFAGYTKDTCTYYQMSDICVSSSRIEGLPFNIMEAMSVGLPIVASKVKGHIDLVIPNENGFLFNYNDIDEFCSYIKNIYKSTDLQYRMHIKSIELSKKYSLDSVLSNTVSIILNEYDLHL</sequence>
<feature type="domain" description="Glycosyltransferase subfamily 4-like N-terminal" evidence="2">
    <location>
        <begin position="3"/>
        <end position="131"/>
    </location>
</feature>
<gene>
    <name evidence="3" type="ORF">LF65_05303</name>
</gene>
<dbReference type="PANTHER" id="PTHR45947:SF3">
    <property type="entry name" value="SULFOQUINOVOSYL TRANSFERASE SQD2"/>
    <property type="match status" value="1"/>
</dbReference>
<evidence type="ECO:0000313" key="3">
    <source>
        <dbReference type="EMBL" id="AJH01825.1"/>
    </source>
</evidence>
<dbReference type="InterPro" id="IPR001296">
    <property type="entry name" value="Glyco_trans_1"/>
</dbReference>
<evidence type="ECO:0000259" key="1">
    <source>
        <dbReference type="Pfam" id="PF00534"/>
    </source>
</evidence>
<organism evidence="3 4">
    <name type="scientific">Clostridium beijerinckii</name>
    <name type="common">Clostridium MP</name>
    <dbReference type="NCBI Taxonomy" id="1520"/>
    <lineage>
        <taxon>Bacteria</taxon>
        <taxon>Bacillati</taxon>
        <taxon>Bacillota</taxon>
        <taxon>Clostridia</taxon>
        <taxon>Eubacteriales</taxon>
        <taxon>Clostridiaceae</taxon>
        <taxon>Clostridium</taxon>
    </lineage>
</organism>
<dbReference type="Pfam" id="PF00534">
    <property type="entry name" value="Glycos_transf_1"/>
    <property type="match status" value="1"/>
</dbReference>
<name>A0A0B5QHI5_CLOBE</name>
<keyword evidence="3" id="KW-0808">Transferase</keyword>
<dbReference type="Pfam" id="PF13477">
    <property type="entry name" value="Glyco_trans_4_2"/>
    <property type="match status" value="1"/>
</dbReference>
<dbReference type="GO" id="GO:0016757">
    <property type="term" value="F:glycosyltransferase activity"/>
    <property type="evidence" value="ECO:0007669"/>
    <property type="project" value="InterPro"/>
</dbReference>
<evidence type="ECO:0000313" key="4">
    <source>
        <dbReference type="Proteomes" id="UP000031866"/>
    </source>
</evidence>
<dbReference type="InterPro" id="IPR050194">
    <property type="entry name" value="Glycosyltransferase_grp1"/>
</dbReference>
<dbReference type="Gene3D" id="3.40.50.2000">
    <property type="entry name" value="Glycogen Phosphorylase B"/>
    <property type="match status" value="2"/>
</dbReference>
<dbReference type="RefSeq" id="WP_041900297.1">
    <property type="nucleotide sequence ID" value="NZ_CP010086.2"/>
</dbReference>
<feature type="domain" description="Glycosyl transferase family 1" evidence="1">
    <location>
        <begin position="188"/>
        <end position="346"/>
    </location>
</feature>
<dbReference type="PANTHER" id="PTHR45947">
    <property type="entry name" value="SULFOQUINOVOSYL TRANSFERASE SQD2"/>
    <property type="match status" value="1"/>
</dbReference>
<reference evidence="4" key="1">
    <citation type="submission" date="2014-12" db="EMBL/GenBank/DDBJ databases">
        <title>Genome sequence of Clostridium beijerinckii strain 59B.</title>
        <authorList>
            <person name="Little G.T."/>
            <person name="Minton N.P."/>
        </authorList>
    </citation>
    <scope>NUCLEOTIDE SEQUENCE [LARGE SCALE GENOMIC DNA]</scope>
    <source>
        <strain evidence="4">59B</strain>
    </source>
</reference>